<dbReference type="InterPro" id="IPR001138">
    <property type="entry name" value="Zn2Cys6_DnaBD"/>
</dbReference>
<dbReference type="SMART" id="SM00906">
    <property type="entry name" value="Fungal_trans"/>
    <property type="match status" value="1"/>
</dbReference>
<keyword evidence="5" id="KW-0539">Nucleus</keyword>
<reference evidence="7 8" key="1">
    <citation type="submission" date="2017-03" db="EMBL/GenBank/DDBJ databases">
        <title>Genomes of endolithic fungi from Antarctica.</title>
        <authorList>
            <person name="Coleine C."/>
            <person name="Masonjones S."/>
            <person name="Stajich J.E."/>
        </authorList>
    </citation>
    <scope>NUCLEOTIDE SEQUENCE [LARGE SCALE GENOMIC DNA]</scope>
    <source>
        <strain evidence="7 8">CCFEE 6314</strain>
    </source>
</reference>
<evidence type="ECO:0000256" key="5">
    <source>
        <dbReference type="ARBA" id="ARBA00023242"/>
    </source>
</evidence>
<sequence length="734" mass="82005">MGVDQTERSGLPKVIKKRAPRACESCRVRKVRCDVTKTKSPCTNCKLDCKTCILPVSKRRHVGDRVVGSLASTGNPHSPICDAIIDFGDLETPSSTSKATSPDLNDKTMTDVSFDDLLLESTSGHGHEGTQFSWENMTWDFKSPTHVEPKTEPFSAYPSPAQSVKFEPCIKPCTLPAYITPLPKTLQETDAIFLQSRGCFSIPPDSARDELLRCYAKWVHPFTPMLDFAEIVNTIFGWRSTETVSLLLLQSMLLAASAYTDLDLGLGDRKETRQALYERCRLLYDFDVESDRVSLLHSAILMSFWDGSMDQVRDSYHWIGVASLHAESIRFDLEVESCPTESNRKRLLKRTWWSLLIRDRLLAVALRRPAQVKALSSMAVLDLGDFDNDSTFTVMADRLDVDDTSMADLDTASTLCISLAQLSGHLAKILSTQYIVQKRNKTQNGRQTSMMTLVPKCVGGTWTDFDECGLNLQAWYRQLPLSIQGTSIARSRDESALVAVHRSLVTAYHATALMTLYRPLHSGPAAKQVQTKLRVETTRALFKAAKTITSSLANLCSRDLLCKVPDTAIASLDSAIVTHLLHSMSGTDSVRESSSQRFYLCWRMLLNLGEIYPMADTTIAMVNVAAKVLRETPFRTSFKSTRQVMMPRTNPPQPQTIDMTAFANMDVTLEPSKESDPWSWYDSRDFLAQKTPSSLCDDDGSRNMNKESDLFEQMICWDPQYGGGEDLSAEVSSN</sequence>
<gene>
    <name evidence="7" type="ORF">B0A52_04776</name>
</gene>
<evidence type="ECO:0000256" key="1">
    <source>
        <dbReference type="ARBA" id="ARBA00022723"/>
    </source>
</evidence>
<dbReference type="Proteomes" id="UP000288859">
    <property type="component" value="Unassembled WGS sequence"/>
</dbReference>
<dbReference type="PROSITE" id="PS50048">
    <property type="entry name" value="ZN2_CY6_FUNGAL_2"/>
    <property type="match status" value="1"/>
</dbReference>
<dbReference type="InterPro" id="IPR007219">
    <property type="entry name" value="XnlR_reg_dom"/>
</dbReference>
<dbReference type="SMART" id="SM00066">
    <property type="entry name" value="GAL4"/>
    <property type="match status" value="1"/>
</dbReference>
<dbReference type="VEuPathDB" id="FungiDB:PV10_04205"/>
<dbReference type="InterPro" id="IPR052761">
    <property type="entry name" value="Fungal_Detox/Toxin_TFs"/>
</dbReference>
<evidence type="ECO:0000259" key="6">
    <source>
        <dbReference type="PROSITE" id="PS50048"/>
    </source>
</evidence>
<dbReference type="OrthoDB" id="4115221at2759"/>
<keyword evidence="2" id="KW-0805">Transcription regulation</keyword>
<feature type="domain" description="Zn(2)-C6 fungal-type" evidence="6">
    <location>
        <begin position="22"/>
        <end position="54"/>
    </location>
</feature>
<name>A0A438N6F8_EXOME</name>
<dbReference type="PANTHER" id="PTHR47425:SF3">
    <property type="entry name" value="ZN(II)2CYS6 TRANSCRIPTION FACTOR (EUROFUNG)"/>
    <property type="match status" value="1"/>
</dbReference>
<dbReference type="CDD" id="cd12148">
    <property type="entry name" value="fungal_TF_MHR"/>
    <property type="match status" value="1"/>
</dbReference>
<comment type="caution">
    <text evidence="7">The sequence shown here is derived from an EMBL/GenBank/DDBJ whole genome shotgun (WGS) entry which is preliminary data.</text>
</comment>
<evidence type="ECO:0000256" key="2">
    <source>
        <dbReference type="ARBA" id="ARBA00023015"/>
    </source>
</evidence>
<organism evidence="7 8">
    <name type="scientific">Exophiala mesophila</name>
    <name type="common">Black yeast-like fungus</name>
    <dbReference type="NCBI Taxonomy" id="212818"/>
    <lineage>
        <taxon>Eukaryota</taxon>
        <taxon>Fungi</taxon>
        <taxon>Dikarya</taxon>
        <taxon>Ascomycota</taxon>
        <taxon>Pezizomycotina</taxon>
        <taxon>Eurotiomycetes</taxon>
        <taxon>Chaetothyriomycetidae</taxon>
        <taxon>Chaetothyriales</taxon>
        <taxon>Herpotrichiellaceae</taxon>
        <taxon>Exophiala</taxon>
    </lineage>
</organism>
<keyword evidence="4" id="KW-0804">Transcription</keyword>
<evidence type="ECO:0000256" key="4">
    <source>
        <dbReference type="ARBA" id="ARBA00023163"/>
    </source>
</evidence>
<dbReference type="GO" id="GO:0000981">
    <property type="term" value="F:DNA-binding transcription factor activity, RNA polymerase II-specific"/>
    <property type="evidence" value="ECO:0007669"/>
    <property type="project" value="InterPro"/>
</dbReference>
<proteinExistence type="predicted"/>
<dbReference type="PANTHER" id="PTHR47425">
    <property type="entry name" value="FARB-RELATED"/>
    <property type="match status" value="1"/>
</dbReference>
<dbReference type="SUPFAM" id="SSF57701">
    <property type="entry name" value="Zn2/Cys6 DNA-binding domain"/>
    <property type="match status" value="1"/>
</dbReference>
<dbReference type="Pfam" id="PF04082">
    <property type="entry name" value="Fungal_trans"/>
    <property type="match status" value="1"/>
</dbReference>
<evidence type="ECO:0000313" key="8">
    <source>
        <dbReference type="Proteomes" id="UP000288859"/>
    </source>
</evidence>
<dbReference type="Gene3D" id="4.10.240.10">
    <property type="entry name" value="Zn(2)-C6 fungal-type DNA-binding domain"/>
    <property type="match status" value="1"/>
</dbReference>
<protein>
    <recommendedName>
        <fullName evidence="6">Zn(2)-C6 fungal-type domain-containing protein</fullName>
    </recommendedName>
</protein>
<dbReference type="CDD" id="cd00067">
    <property type="entry name" value="GAL4"/>
    <property type="match status" value="1"/>
</dbReference>
<evidence type="ECO:0000256" key="3">
    <source>
        <dbReference type="ARBA" id="ARBA00023125"/>
    </source>
</evidence>
<dbReference type="AlphaFoldDB" id="A0A438N6F8"/>
<dbReference type="GO" id="GO:0006351">
    <property type="term" value="P:DNA-templated transcription"/>
    <property type="evidence" value="ECO:0007669"/>
    <property type="project" value="InterPro"/>
</dbReference>
<dbReference type="GO" id="GO:0003677">
    <property type="term" value="F:DNA binding"/>
    <property type="evidence" value="ECO:0007669"/>
    <property type="project" value="UniProtKB-KW"/>
</dbReference>
<keyword evidence="3" id="KW-0238">DNA-binding</keyword>
<dbReference type="GO" id="GO:0008270">
    <property type="term" value="F:zinc ion binding"/>
    <property type="evidence" value="ECO:0007669"/>
    <property type="project" value="InterPro"/>
</dbReference>
<evidence type="ECO:0000313" key="7">
    <source>
        <dbReference type="EMBL" id="RVX71202.1"/>
    </source>
</evidence>
<dbReference type="EMBL" id="NAJM01000018">
    <property type="protein sequence ID" value="RVX71202.1"/>
    <property type="molecule type" value="Genomic_DNA"/>
</dbReference>
<dbReference type="InterPro" id="IPR036864">
    <property type="entry name" value="Zn2-C6_fun-type_DNA-bd_sf"/>
</dbReference>
<accession>A0A438N6F8</accession>
<keyword evidence="1" id="KW-0479">Metal-binding</keyword>